<gene>
    <name evidence="2" type="ORF">AQ619_02585</name>
</gene>
<dbReference type="STRING" id="69395.AQ619_02585"/>
<evidence type="ECO:0008006" key="4">
    <source>
        <dbReference type="Google" id="ProtNLM"/>
    </source>
</evidence>
<feature type="signal peptide" evidence="1">
    <location>
        <begin position="1"/>
        <end position="22"/>
    </location>
</feature>
<evidence type="ECO:0000256" key="1">
    <source>
        <dbReference type="SAM" id="SignalP"/>
    </source>
</evidence>
<keyword evidence="3" id="KW-1185">Reference proteome</keyword>
<keyword evidence="1" id="KW-0732">Signal</keyword>
<dbReference type="AlphaFoldDB" id="A0A0P0NWC2"/>
<accession>A0A0P0NWC2</accession>
<proteinExistence type="predicted"/>
<dbReference type="Proteomes" id="UP000056905">
    <property type="component" value="Chromosome"/>
</dbReference>
<dbReference type="RefSeq" id="WP_062143835.1">
    <property type="nucleotide sequence ID" value="NZ_CP013002.1"/>
</dbReference>
<sequence length="99" mass="10119">MIRSIALAVSAIALTVAAPVSAAELRVKVSGKSAEQVRADIVKAASTVCWQEVRGEAMAGYLYPACIRASVSDAVTKINSPALTAYNTANPAAGAVVSR</sequence>
<protein>
    <recommendedName>
        <fullName evidence="4">UrcA family protein</fullName>
    </recommendedName>
</protein>
<evidence type="ECO:0000313" key="2">
    <source>
        <dbReference type="EMBL" id="ALL12337.1"/>
    </source>
</evidence>
<dbReference type="OrthoDB" id="7190268at2"/>
<feature type="chain" id="PRO_5006052449" description="UrcA family protein" evidence="1">
    <location>
        <begin position="23"/>
        <end position="99"/>
    </location>
</feature>
<dbReference type="EMBL" id="CP013002">
    <property type="protein sequence ID" value="ALL12337.1"/>
    <property type="molecule type" value="Genomic_DNA"/>
</dbReference>
<dbReference type="KEGG" id="chq:AQ619_02585"/>
<evidence type="ECO:0000313" key="3">
    <source>
        <dbReference type="Proteomes" id="UP000056905"/>
    </source>
</evidence>
<organism evidence="2 3">
    <name type="scientific">Caulobacter henricii</name>
    <dbReference type="NCBI Taxonomy" id="69395"/>
    <lineage>
        <taxon>Bacteria</taxon>
        <taxon>Pseudomonadati</taxon>
        <taxon>Pseudomonadota</taxon>
        <taxon>Alphaproteobacteria</taxon>
        <taxon>Caulobacterales</taxon>
        <taxon>Caulobacteraceae</taxon>
        <taxon>Caulobacter</taxon>
    </lineage>
</organism>
<reference evidence="2 3" key="1">
    <citation type="submission" date="2015-10" db="EMBL/GenBank/DDBJ databases">
        <title>Conservation of the essential genome among Caulobacter and Brevundimonas species.</title>
        <authorList>
            <person name="Scott D."/>
            <person name="Ely B."/>
        </authorList>
    </citation>
    <scope>NUCLEOTIDE SEQUENCE [LARGE SCALE GENOMIC DNA]</scope>
    <source>
        <strain evidence="2 3">CB4</strain>
    </source>
</reference>
<name>A0A0P0NWC2_9CAUL</name>